<reference evidence="10" key="1">
    <citation type="submission" date="2022-11" db="EMBL/GenBank/DDBJ databases">
        <authorList>
            <person name="Petersen C."/>
        </authorList>
    </citation>
    <scope>NUCLEOTIDE SEQUENCE</scope>
    <source>
        <strain evidence="10">IBT 19713</strain>
    </source>
</reference>
<feature type="compositionally biased region" description="Polar residues" evidence="8">
    <location>
        <begin position="95"/>
        <end position="104"/>
    </location>
</feature>
<sequence>MSEGNLASAVAVPEQESIRQSPEHHKRRQSSTSDHDVKRRRLSGQGDTSPQSHRRRPSSPSAGQSDKPAGQTRRDGNREEDRKRGRRLFGALLGTLSQSSNSAAQKRREDIEKRQQDKLKNQDEVYDGLKKKRQERRATIRMQTRHAHMRASANFLKTRTEPVLYYKPWQLRRGDADIIRDQIEETESKIAGEVAEFERRYPPEAFAYEKLEPLSTSKPEEQQEQQESSMQQQVIHEDSHKVRPEAERVRSPGTVETSGNPAAHAPAPAVEDVSTHETDANHRDDDGGEVVEDTEDTVIY</sequence>
<dbReference type="PANTHER" id="PTHR12707">
    <property type="entry name" value="PINN"/>
    <property type="match status" value="1"/>
</dbReference>
<dbReference type="AlphaFoldDB" id="A0A9W9TRY4"/>
<evidence type="ECO:0000256" key="3">
    <source>
        <dbReference type="ARBA" id="ARBA00022664"/>
    </source>
</evidence>
<evidence type="ECO:0000256" key="1">
    <source>
        <dbReference type="ARBA" id="ARBA00004123"/>
    </source>
</evidence>
<dbReference type="RefSeq" id="XP_058332100.1">
    <property type="nucleotide sequence ID" value="XM_058473097.1"/>
</dbReference>
<accession>A0A9W9TRY4</accession>
<feature type="region of interest" description="Disordered" evidence="8">
    <location>
        <begin position="206"/>
        <end position="300"/>
    </location>
</feature>
<evidence type="ECO:0000259" key="9">
    <source>
        <dbReference type="Pfam" id="PF04696"/>
    </source>
</evidence>
<feature type="domain" description="Pinin/SDK/MemA protein" evidence="9">
    <location>
        <begin position="79"/>
        <end position="184"/>
    </location>
</feature>
<feature type="region of interest" description="Disordered" evidence="8">
    <location>
        <begin position="1"/>
        <end position="146"/>
    </location>
</feature>
<comment type="caution">
    <text evidence="10">The sequence shown here is derived from an EMBL/GenBank/DDBJ whole genome shotgun (WGS) entry which is preliminary data.</text>
</comment>
<evidence type="ECO:0000256" key="7">
    <source>
        <dbReference type="ARBA" id="ARBA00023242"/>
    </source>
</evidence>
<dbReference type="GO" id="GO:0008380">
    <property type="term" value="P:RNA splicing"/>
    <property type="evidence" value="ECO:0007669"/>
    <property type="project" value="UniProtKB-KW"/>
</dbReference>
<dbReference type="EMBL" id="JAPQKS010000003">
    <property type="protein sequence ID" value="KAJ5239181.1"/>
    <property type="molecule type" value="Genomic_DNA"/>
</dbReference>
<keyword evidence="4" id="KW-0805">Transcription regulation</keyword>
<feature type="compositionally biased region" description="Basic and acidic residues" evidence="8">
    <location>
        <begin position="106"/>
        <end position="129"/>
    </location>
</feature>
<feature type="compositionally biased region" description="Basic and acidic residues" evidence="8">
    <location>
        <begin position="72"/>
        <end position="83"/>
    </location>
</feature>
<evidence type="ECO:0000256" key="5">
    <source>
        <dbReference type="ARBA" id="ARBA00023163"/>
    </source>
</evidence>
<comment type="similarity">
    <text evidence="2">Belongs to the pinin family.</text>
</comment>
<keyword evidence="11" id="KW-1185">Reference proteome</keyword>
<proteinExistence type="inferred from homology"/>
<organism evidence="10 11">
    <name type="scientific">Penicillium chermesinum</name>
    <dbReference type="NCBI Taxonomy" id="63820"/>
    <lineage>
        <taxon>Eukaryota</taxon>
        <taxon>Fungi</taxon>
        <taxon>Dikarya</taxon>
        <taxon>Ascomycota</taxon>
        <taxon>Pezizomycotina</taxon>
        <taxon>Eurotiomycetes</taxon>
        <taxon>Eurotiomycetidae</taxon>
        <taxon>Eurotiales</taxon>
        <taxon>Aspergillaceae</taxon>
        <taxon>Penicillium</taxon>
    </lineage>
</organism>
<dbReference type="GeneID" id="83200400"/>
<dbReference type="GO" id="GO:0071013">
    <property type="term" value="C:catalytic step 2 spliceosome"/>
    <property type="evidence" value="ECO:0007669"/>
    <property type="project" value="TreeGrafter"/>
</dbReference>
<keyword evidence="7" id="KW-0539">Nucleus</keyword>
<evidence type="ECO:0000256" key="6">
    <source>
        <dbReference type="ARBA" id="ARBA00023187"/>
    </source>
</evidence>
<keyword evidence="3" id="KW-0507">mRNA processing</keyword>
<evidence type="ECO:0000256" key="8">
    <source>
        <dbReference type="SAM" id="MobiDB-lite"/>
    </source>
</evidence>
<reference evidence="10" key="2">
    <citation type="journal article" date="2023" name="IMA Fungus">
        <title>Comparative genomic study of the Penicillium genus elucidates a diverse pangenome and 15 lateral gene transfer events.</title>
        <authorList>
            <person name="Petersen C."/>
            <person name="Sorensen T."/>
            <person name="Nielsen M.R."/>
            <person name="Sondergaard T.E."/>
            <person name="Sorensen J.L."/>
            <person name="Fitzpatrick D.A."/>
            <person name="Frisvad J.C."/>
            <person name="Nielsen K.L."/>
        </authorList>
    </citation>
    <scope>NUCLEOTIDE SEQUENCE</scope>
    <source>
        <strain evidence="10">IBT 19713</strain>
    </source>
</reference>
<gene>
    <name evidence="10" type="ORF">N7468_003800</name>
</gene>
<feature type="compositionally biased region" description="Basic and acidic residues" evidence="8">
    <location>
        <begin position="273"/>
        <end position="285"/>
    </location>
</feature>
<keyword evidence="6" id="KW-0508">mRNA splicing</keyword>
<dbReference type="Pfam" id="PF04696">
    <property type="entry name" value="Pinin_SDK_memA"/>
    <property type="match status" value="1"/>
</dbReference>
<evidence type="ECO:0000256" key="2">
    <source>
        <dbReference type="ARBA" id="ARBA00010386"/>
    </source>
</evidence>
<evidence type="ECO:0000256" key="4">
    <source>
        <dbReference type="ARBA" id="ARBA00023015"/>
    </source>
</evidence>
<keyword evidence="5" id="KW-0804">Transcription</keyword>
<dbReference type="Proteomes" id="UP001150941">
    <property type="component" value="Unassembled WGS sequence"/>
</dbReference>
<dbReference type="PANTHER" id="PTHR12707:SF0">
    <property type="entry name" value="PININ"/>
    <property type="match status" value="1"/>
</dbReference>
<evidence type="ECO:0000313" key="10">
    <source>
        <dbReference type="EMBL" id="KAJ5239181.1"/>
    </source>
</evidence>
<feature type="compositionally biased region" description="Acidic residues" evidence="8">
    <location>
        <begin position="286"/>
        <end position="300"/>
    </location>
</feature>
<protein>
    <recommendedName>
        <fullName evidence="9">Pinin/SDK/MemA protein domain-containing protein</fullName>
    </recommendedName>
</protein>
<name>A0A9W9TRY4_9EURO</name>
<comment type="subcellular location">
    <subcellularLocation>
        <location evidence="1">Nucleus</location>
    </subcellularLocation>
</comment>
<evidence type="ECO:0000313" key="11">
    <source>
        <dbReference type="Proteomes" id="UP001150941"/>
    </source>
</evidence>
<dbReference type="InterPro" id="IPR039853">
    <property type="entry name" value="Pinin"/>
</dbReference>
<feature type="compositionally biased region" description="Basic and acidic residues" evidence="8">
    <location>
        <begin position="235"/>
        <end position="250"/>
    </location>
</feature>
<dbReference type="OrthoDB" id="330772at2759"/>
<dbReference type="GO" id="GO:0006397">
    <property type="term" value="P:mRNA processing"/>
    <property type="evidence" value="ECO:0007669"/>
    <property type="project" value="UniProtKB-KW"/>
</dbReference>
<dbReference type="InterPro" id="IPR006786">
    <property type="entry name" value="Pinin_SDK_MemA"/>
</dbReference>